<evidence type="ECO:0000313" key="13">
    <source>
        <dbReference type="EnsemblMetazoa" id="AAEL014880-PC"/>
    </source>
</evidence>
<dbReference type="GO" id="GO:0005634">
    <property type="term" value="C:nucleus"/>
    <property type="evidence" value="ECO:0007669"/>
    <property type="project" value="InterPro"/>
</dbReference>
<proteinExistence type="predicted"/>
<feature type="binding site" evidence="8">
    <location>
        <position position="167"/>
    </location>
    <ligand>
        <name>Zn(2+)</name>
        <dbReference type="ChEBI" id="CHEBI:29105"/>
    </ligand>
</feature>
<evidence type="ECO:0000256" key="4">
    <source>
        <dbReference type="ARBA" id="ARBA00022833"/>
    </source>
</evidence>
<dbReference type="EnsemblMetazoa" id="AAEL014880-RB">
    <property type="protein sequence ID" value="AAEL014880-PB"/>
    <property type="gene ID" value="AAEL014880"/>
</dbReference>
<dbReference type="GO" id="GO:0008270">
    <property type="term" value="F:zinc ion binding"/>
    <property type="evidence" value="ECO:0007669"/>
    <property type="project" value="UniProtKB-UniRule"/>
</dbReference>
<evidence type="ECO:0000256" key="1">
    <source>
        <dbReference type="ARBA" id="ARBA00022723"/>
    </source>
</evidence>
<feature type="binding site" evidence="8">
    <location>
        <position position="223"/>
    </location>
    <ligand>
        <name>Zn(2+)</name>
        <dbReference type="ChEBI" id="CHEBI:29105"/>
    </ligand>
</feature>
<keyword evidence="1 8" id="KW-0479">Metal-binding</keyword>
<evidence type="ECO:0000256" key="5">
    <source>
        <dbReference type="ARBA" id="ARBA00023125"/>
    </source>
</evidence>
<reference evidence="13" key="2">
    <citation type="submission" date="2020-05" db="UniProtKB">
        <authorList>
            <consortium name="EnsemblMetazoa"/>
        </authorList>
    </citation>
    <scope>IDENTIFICATION</scope>
    <source>
        <strain evidence="13">LVP_AGWG</strain>
    </source>
</reference>
<dbReference type="FunCoup" id="A0A6I8TQ77">
    <property type="interactions" value="14"/>
</dbReference>
<evidence type="ECO:0000259" key="12">
    <source>
        <dbReference type="PROSITE" id="PS51915"/>
    </source>
</evidence>
<feature type="binding site" evidence="8">
    <location>
        <position position="170"/>
    </location>
    <ligand>
        <name>Zn(2+)</name>
        <dbReference type="ChEBI" id="CHEBI:29105"/>
    </ligand>
</feature>
<evidence type="ECO:0000256" key="6">
    <source>
        <dbReference type="PROSITE-ProRule" id="PRU00042"/>
    </source>
</evidence>
<evidence type="ECO:0000256" key="8">
    <source>
        <dbReference type="PROSITE-ProRule" id="PRU01263"/>
    </source>
</evidence>
<dbReference type="InterPro" id="IPR038441">
    <property type="entry name" value="THAP_Znf_sf"/>
</dbReference>
<feature type="domain" description="C2H2-type" evidence="10">
    <location>
        <begin position="547"/>
        <end position="575"/>
    </location>
</feature>
<reference evidence="13 14" key="1">
    <citation type="submission" date="2017-06" db="EMBL/GenBank/DDBJ databases">
        <title>Aedes aegypti genome working group (AGWG) sequencing and assembly.</title>
        <authorList>
            <consortium name="Aedes aegypti Genome Working Group (AGWG)"/>
            <person name="Matthews B.J."/>
        </authorList>
    </citation>
    <scope>NUCLEOTIDE SEQUENCE [LARGE SCALE GENOMIC DNA]</scope>
    <source>
        <strain evidence="13 14">LVP_AGWG</strain>
    </source>
</reference>
<dbReference type="EnsemblMetazoa" id="AAEL014880-RC">
    <property type="protein sequence ID" value="AAEL014880-PC"/>
    <property type="gene ID" value="AAEL014880"/>
</dbReference>
<dbReference type="Gene3D" id="3.30.160.60">
    <property type="entry name" value="Classic Zinc Finger"/>
    <property type="match status" value="4"/>
</dbReference>
<dbReference type="Proteomes" id="UP000008820">
    <property type="component" value="Chromosome 2"/>
</dbReference>
<dbReference type="PROSITE" id="PS50157">
    <property type="entry name" value="ZINC_FINGER_C2H2_2"/>
    <property type="match status" value="5"/>
</dbReference>
<feature type="domain" description="ZAD" evidence="12">
    <location>
        <begin position="165"/>
        <end position="250"/>
    </location>
</feature>
<keyword evidence="3 6" id="KW-0863">Zinc-finger</keyword>
<feature type="domain" description="C2H2-type" evidence="10">
    <location>
        <begin position="519"/>
        <end position="546"/>
    </location>
</feature>
<dbReference type="SMART" id="SM00980">
    <property type="entry name" value="THAP"/>
    <property type="match status" value="1"/>
</dbReference>
<dbReference type="SMART" id="SM00355">
    <property type="entry name" value="ZnF_C2H2"/>
    <property type="match status" value="10"/>
</dbReference>
<name>A0A6I8TQ77_AEDAE</name>
<evidence type="ECO:0000313" key="14">
    <source>
        <dbReference type="Proteomes" id="UP000008820"/>
    </source>
</evidence>
<evidence type="ECO:0000256" key="7">
    <source>
        <dbReference type="PROSITE-ProRule" id="PRU00309"/>
    </source>
</evidence>
<dbReference type="OrthoDB" id="6077919at2759"/>
<evidence type="ECO:0000256" key="9">
    <source>
        <dbReference type="SAM" id="MobiDB-lite"/>
    </source>
</evidence>
<dbReference type="PROSITE" id="PS00028">
    <property type="entry name" value="ZINC_FINGER_C2H2_1"/>
    <property type="match status" value="6"/>
</dbReference>
<dbReference type="Pfam" id="PF07776">
    <property type="entry name" value="zf-AD"/>
    <property type="match status" value="1"/>
</dbReference>
<dbReference type="SMART" id="SM00868">
    <property type="entry name" value="zf-AD"/>
    <property type="match status" value="1"/>
</dbReference>
<dbReference type="InterPro" id="IPR012934">
    <property type="entry name" value="Znf_AD"/>
</dbReference>
<organism evidence="13 14">
    <name type="scientific">Aedes aegypti</name>
    <name type="common">Yellowfever mosquito</name>
    <name type="synonym">Culex aegypti</name>
    <dbReference type="NCBI Taxonomy" id="7159"/>
    <lineage>
        <taxon>Eukaryota</taxon>
        <taxon>Metazoa</taxon>
        <taxon>Ecdysozoa</taxon>
        <taxon>Arthropoda</taxon>
        <taxon>Hexapoda</taxon>
        <taxon>Insecta</taxon>
        <taxon>Pterygota</taxon>
        <taxon>Neoptera</taxon>
        <taxon>Endopterygota</taxon>
        <taxon>Diptera</taxon>
        <taxon>Nematocera</taxon>
        <taxon>Culicoidea</taxon>
        <taxon>Culicidae</taxon>
        <taxon>Culicinae</taxon>
        <taxon>Aedini</taxon>
        <taxon>Aedes</taxon>
        <taxon>Stegomyia</taxon>
    </lineage>
</organism>
<dbReference type="InterPro" id="IPR013087">
    <property type="entry name" value="Znf_C2H2_type"/>
</dbReference>
<feature type="domain" description="THAP-type" evidence="11">
    <location>
        <begin position="10"/>
        <end position="96"/>
    </location>
</feature>
<dbReference type="SMART" id="SM00692">
    <property type="entry name" value="DM3"/>
    <property type="match status" value="1"/>
</dbReference>
<dbReference type="PROSITE" id="PS50950">
    <property type="entry name" value="ZF_THAP"/>
    <property type="match status" value="1"/>
</dbReference>
<dbReference type="GO" id="GO:0000981">
    <property type="term" value="F:DNA-binding transcription factor activity, RNA polymerase II-specific"/>
    <property type="evidence" value="ECO:0007669"/>
    <property type="project" value="TreeGrafter"/>
</dbReference>
<evidence type="ECO:0000259" key="11">
    <source>
        <dbReference type="PROSITE" id="PS50950"/>
    </source>
</evidence>
<dbReference type="InterPro" id="IPR006612">
    <property type="entry name" value="THAP_Znf"/>
</dbReference>
<dbReference type="SUPFAM" id="SSF57716">
    <property type="entry name" value="Glucocorticoid receptor-like (DNA-binding domain)"/>
    <property type="match status" value="1"/>
</dbReference>
<evidence type="ECO:0000256" key="2">
    <source>
        <dbReference type="ARBA" id="ARBA00022737"/>
    </source>
</evidence>
<dbReference type="SUPFAM" id="SSF57667">
    <property type="entry name" value="beta-beta-alpha zinc fingers"/>
    <property type="match status" value="2"/>
</dbReference>
<dbReference type="Pfam" id="PF05485">
    <property type="entry name" value="THAP"/>
    <property type="match status" value="1"/>
</dbReference>
<gene>
    <name evidence="13" type="primary">5578260</name>
</gene>
<feature type="compositionally biased region" description="Polar residues" evidence="9">
    <location>
        <begin position="107"/>
        <end position="122"/>
    </location>
</feature>
<keyword evidence="2" id="KW-0677">Repeat</keyword>
<dbReference type="AlphaFoldDB" id="A0A6I8TQ77"/>
<keyword evidence="5 7" id="KW-0238">DNA-binding</keyword>
<dbReference type="Gene3D" id="6.20.210.20">
    <property type="entry name" value="THAP domain"/>
    <property type="match status" value="1"/>
</dbReference>
<keyword evidence="14" id="KW-1185">Reference proteome</keyword>
<evidence type="ECO:0000259" key="10">
    <source>
        <dbReference type="PROSITE" id="PS50157"/>
    </source>
</evidence>
<protein>
    <submittedName>
        <fullName evidence="13">Uncharacterized protein</fullName>
    </submittedName>
</protein>
<dbReference type="GO" id="GO:0000977">
    <property type="term" value="F:RNA polymerase II transcription regulatory region sequence-specific DNA binding"/>
    <property type="evidence" value="ECO:0007669"/>
    <property type="project" value="TreeGrafter"/>
</dbReference>
<feature type="domain" description="C2H2-type" evidence="10">
    <location>
        <begin position="575"/>
        <end position="598"/>
    </location>
</feature>
<feature type="region of interest" description="Disordered" evidence="9">
    <location>
        <begin position="101"/>
        <end position="122"/>
    </location>
</feature>
<dbReference type="InParanoid" id="A0A6I8TQ77"/>
<dbReference type="PROSITE" id="PS51915">
    <property type="entry name" value="ZAD"/>
    <property type="match status" value="1"/>
</dbReference>
<feature type="domain" description="C2H2-type" evidence="10">
    <location>
        <begin position="490"/>
        <end position="518"/>
    </location>
</feature>
<dbReference type="PANTHER" id="PTHR24379">
    <property type="entry name" value="KRAB AND ZINC FINGER DOMAIN-CONTAINING"/>
    <property type="match status" value="1"/>
</dbReference>
<feature type="domain" description="C2H2-type" evidence="10">
    <location>
        <begin position="462"/>
        <end position="489"/>
    </location>
</feature>
<dbReference type="PANTHER" id="PTHR24379:SF121">
    <property type="entry name" value="C2H2-TYPE DOMAIN-CONTAINING PROTEIN"/>
    <property type="match status" value="1"/>
</dbReference>
<keyword evidence="4 8" id="KW-0862">Zinc</keyword>
<sequence>MEMSETIAGGKRKCIVSSCGKDLRPEPASHSNHSFPKDDRLRSEWVKALTSTDSSFLDRAIDFNSARICSAHFTADSFQKTGDRKVLQATSVPTLFGASAVKDGKQDASQNQQSPNPGKQKICSKTAQQQMKKLIEEVLSCSEKFDQPNPVKTPGTVFRLKRFPHVCRLCLRPKKNRFEVMIPLDATDYVFDGDTIGEFIFDILPPGATLDQDKQHLLPNAVCQPCLELLKFFAKFRSKLAMVHLLMNSLVELKHFNSRPIVDLFSNKADSVRTVIKDLGLCRLKCYSVDDLIDEFPMYDLASFEGFVIKDEEEEEEALDQTRKGEPEVELKELPTEVGEIYAEECSPEEIIELTKDHSEMMVQEVEDGTSAVKKKSHVNRNADEYRRKRLMRSKGDRTKGELLQCHKCSYSTHILYSYRSHQLTHEMRENRRYHCKHPDCSAVFKTSAESYRHSSTVHKSFVCETCGQKCSTRYALATHMERHSKTYEHACPYCEQRRSTKSDLRQHVRKVHFNLKNYSCEACGMVFHTKKTRDEHERTHSDTYGFPCAQCDKKFKRELALKNHVKIIHENYRVSCSHCNGEFSSTYKLNNHIECVHGIQTRFVCDICVFTLLSQEKLDLHRAQHDNPHELQCGTCLVVFPTLEEFAGHLCITYRDDYVCCGRDFRYHYMYNKHMMMKHGLKTNVRVKPVPGQLMGQMRALRKRIETCPKCEQVFATRTLKKQHVDNCTGVGDTAEHHEAIDALMAVASTGQGYNSG</sequence>
<evidence type="ECO:0000256" key="3">
    <source>
        <dbReference type="ARBA" id="ARBA00022771"/>
    </source>
</evidence>
<dbReference type="Pfam" id="PF00096">
    <property type="entry name" value="zf-C2H2"/>
    <property type="match status" value="3"/>
</dbReference>
<dbReference type="InterPro" id="IPR036236">
    <property type="entry name" value="Znf_C2H2_sf"/>
</dbReference>
<feature type="binding site" evidence="8">
    <location>
        <position position="226"/>
    </location>
    <ligand>
        <name>Zn(2+)</name>
        <dbReference type="ChEBI" id="CHEBI:29105"/>
    </ligand>
</feature>
<accession>A0A6I8TQ77</accession>